<dbReference type="PANTHER" id="PTHR12295:SF30">
    <property type="entry name" value="PROTEIN FURRY"/>
    <property type="match status" value="1"/>
</dbReference>
<evidence type="ECO:0000259" key="1">
    <source>
        <dbReference type="Pfam" id="PF14222"/>
    </source>
</evidence>
<keyword evidence="3" id="KW-1185">Reference proteome</keyword>
<dbReference type="InterPro" id="IPR016024">
    <property type="entry name" value="ARM-type_fold"/>
</dbReference>
<dbReference type="GO" id="GO:0005938">
    <property type="term" value="C:cell cortex"/>
    <property type="evidence" value="ECO:0007669"/>
    <property type="project" value="TreeGrafter"/>
</dbReference>
<protein>
    <recommendedName>
        <fullName evidence="1">Cell morphogenesis protein N-terminal domain-containing protein</fullName>
    </recommendedName>
</protein>
<dbReference type="GO" id="GO:0000902">
    <property type="term" value="P:cell morphogenesis"/>
    <property type="evidence" value="ECO:0007669"/>
    <property type="project" value="InterPro"/>
</dbReference>
<dbReference type="InterPro" id="IPR025614">
    <property type="entry name" value="Cell_morpho_N"/>
</dbReference>
<dbReference type="GO" id="GO:0030427">
    <property type="term" value="C:site of polarized growth"/>
    <property type="evidence" value="ECO:0007669"/>
    <property type="project" value="TreeGrafter"/>
</dbReference>
<dbReference type="SUPFAM" id="SSF48371">
    <property type="entry name" value="ARM repeat"/>
    <property type="match status" value="1"/>
</dbReference>
<dbReference type="Proteomes" id="UP000230423">
    <property type="component" value="Unassembled WGS sequence"/>
</dbReference>
<organism evidence="2 3">
    <name type="scientific">Teladorsagia circumcincta</name>
    <name type="common">Brown stomach worm</name>
    <name type="synonym">Ostertagia circumcincta</name>
    <dbReference type="NCBI Taxonomy" id="45464"/>
    <lineage>
        <taxon>Eukaryota</taxon>
        <taxon>Metazoa</taxon>
        <taxon>Ecdysozoa</taxon>
        <taxon>Nematoda</taxon>
        <taxon>Chromadorea</taxon>
        <taxon>Rhabditida</taxon>
        <taxon>Rhabditina</taxon>
        <taxon>Rhabditomorpha</taxon>
        <taxon>Strongyloidea</taxon>
        <taxon>Trichostrongylidae</taxon>
        <taxon>Teladorsagia</taxon>
    </lineage>
</organism>
<proteinExistence type="predicted"/>
<feature type="non-terminal residue" evidence="2">
    <location>
        <position position="1"/>
    </location>
</feature>
<sequence>TNQVDDFEMGIKFLDDLGSFLLEVKDKDVKHAVAGLLVEILLPVAAQIKREANIPALIAFVGKLYGPTSELASKKQHKLVGRPLMMTAIQRGKEPEELLGGDVKPKLDLFRTCVAAIPRLLPEPMTYSELIDILTRTTVHVDEELRTMAGNTLQNMLGEFPEWREQIIIAEITLLHSQLTDFYPAVLDEALRLLHQMIVTWKSAALQEKKKEQEKDPNPSENSHAVPPLYYLNYASVLHAVEGMALVMLCQIRPQPKKIAISLLKEVKQIISILALDNADIPVINVLDEATPYVVRKYIEHVPLYERTSWNLDFTSVCDKVAAIDSDVCLVSVGRCQCLAYTLHPIDGRKRNGNGCAEKCVDVVANGFAYFIYCDTSSIVHENCSNATMGKYDRYS</sequence>
<name>A0A2G9TM26_TELCI</name>
<dbReference type="InterPro" id="IPR039867">
    <property type="entry name" value="Furry/Tao3/Mor2"/>
</dbReference>
<accession>A0A2G9TM26</accession>
<reference evidence="2 3" key="1">
    <citation type="submission" date="2015-09" db="EMBL/GenBank/DDBJ databases">
        <title>Draft genome of the parasitic nematode Teladorsagia circumcincta isolate WARC Sus (inbred).</title>
        <authorList>
            <person name="Mitreva M."/>
        </authorList>
    </citation>
    <scope>NUCLEOTIDE SEQUENCE [LARGE SCALE GENOMIC DNA]</scope>
    <source>
        <strain evidence="2 3">S</strain>
    </source>
</reference>
<dbReference type="GO" id="GO:0031175">
    <property type="term" value="P:neuron projection development"/>
    <property type="evidence" value="ECO:0007669"/>
    <property type="project" value="TreeGrafter"/>
</dbReference>
<feature type="domain" description="Cell morphogenesis protein N-terminal" evidence="1">
    <location>
        <begin position="101"/>
        <end position="201"/>
    </location>
</feature>
<dbReference type="OrthoDB" id="6287725at2759"/>
<evidence type="ECO:0000313" key="2">
    <source>
        <dbReference type="EMBL" id="PIO59021.1"/>
    </source>
</evidence>
<gene>
    <name evidence="2" type="ORF">TELCIR_19528</name>
</gene>
<dbReference type="AlphaFoldDB" id="A0A2G9TM26"/>
<feature type="domain" description="Cell morphogenesis protein N-terminal" evidence="1">
    <location>
        <begin position="4"/>
        <end position="88"/>
    </location>
</feature>
<dbReference type="Pfam" id="PF14222">
    <property type="entry name" value="MOR2-PAG1_N"/>
    <property type="match status" value="2"/>
</dbReference>
<evidence type="ECO:0000313" key="3">
    <source>
        <dbReference type="Proteomes" id="UP000230423"/>
    </source>
</evidence>
<dbReference type="EMBL" id="KZ359069">
    <property type="protein sequence ID" value="PIO59021.1"/>
    <property type="molecule type" value="Genomic_DNA"/>
</dbReference>
<dbReference type="PANTHER" id="PTHR12295">
    <property type="entry name" value="FURRY-RELATED"/>
    <property type="match status" value="1"/>
</dbReference>